<dbReference type="Proteomes" id="UP000186922">
    <property type="component" value="Unassembled WGS sequence"/>
</dbReference>
<proteinExistence type="predicted"/>
<dbReference type="AlphaFoldDB" id="A0A1D1VBE6"/>
<accession>A0A1D1VBE6</accession>
<protein>
    <submittedName>
        <fullName evidence="1">Uncharacterized protein</fullName>
    </submittedName>
</protein>
<gene>
    <name evidence="1" type="primary">RvY_07676</name>
    <name evidence="1" type="synonym">RvY_07676.2</name>
    <name evidence="1" type="ORF">RvY_07676-2</name>
</gene>
<sequence length="157" mass="17964">MSARISGCGVRCVAVFAGIVPSTSVSRTVFCRYGDIRNGAYWILRWFRSRQLHLGHLRSSRCGSCHRGNRNTCHVLRGSDSLLCWTFHRMLRCSLLHLRQCRLQGHDCTAPNDRHFQDAMTNSFRIATFLPVGTGTLRTSRSHFCSFFHHNSFPSFL</sequence>
<dbReference type="EMBL" id="BDGG01000003">
    <property type="protein sequence ID" value="GAU96193.1"/>
    <property type="molecule type" value="Genomic_DNA"/>
</dbReference>
<keyword evidence="2" id="KW-1185">Reference proteome</keyword>
<comment type="caution">
    <text evidence="1">The sequence shown here is derived from an EMBL/GenBank/DDBJ whole genome shotgun (WGS) entry which is preliminary data.</text>
</comment>
<organism evidence="1 2">
    <name type="scientific">Ramazzottius varieornatus</name>
    <name type="common">Water bear</name>
    <name type="synonym">Tardigrade</name>
    <dbReference type="NCBI Taxonomy" id="947166"/>
    <lineage>
        <taxon>Eukaryota</taxon>
        <taxon>Metazoa</taxon>
        <taxon>Ecdysozoa</taxon>
        <taxon>Tardigrada</taxon>
        <taxon>Eutardigrada</taxon>
        <taxon>Parachela</taxon>
        <taxon>Hypsibioidea</taxon>
        <taxon>Ramazzottiidae</taxon>
        <taxon>Ramazzottius</taxon>
    </lineage>
</organism>
<evidence type="ECO:0000313" key="2">
    <source>
        <dbReference type="Proteomes" id="UP000186922"/>
    </source>
</evidence>
<evidence type="ECO:0000313" key="1">
    <source>
        <dbReference type="EMBL" id="GAU96193.1"/>
    </source>
</evidence>
<name>A0A1D1VBE6_RAMVA</name>
<reference evidence="1 2" key="1">
    <citation type="journal article" date="2016" name="Nat. Commun.">
        <title>Extremotolerant tardigrade genome and improved radiotolerance of human cultured cells by tardigrade-unique protein.</title>
        <authorList>
            <person name="Hashimoto T."/>
            <person name="Horikawa D.D."/>
            <person name="Saito Y."/>
            <person name="Kuwahara H."/>
            <person name="Kozuka-Hata H."/>
            <person name="Shin-I T."/>
            <person name="Minakuchi Y."/>
            <person name="Ohishi K."/>
            <person name="Motoyama A."/>
            <person name="Aizu T."/>
            <person name="Enomoto A."/>
            <person name="Kondo K."/>
            <person name="Tanaka S."/>
            <person name="Hara Y."/>
            <person name="Koshikawa S."/>
            <person name="Sagara H."/>
            <person name="Miura T."/>
            <person name="Yokobori S."/>
            <person name="Miyagawa K."/>
            <person name="Suzuki Y."/>
            <person name="Kubo T."/>
            <person name="Oyama M."/>
            <person name="Kohara Y."/>
            <person name="Fujiyama A."/>
            <person name="Arakawa K."/>
            <person name="Katayama T."/>
            <person name="Toyoda A."/>
            <person name="Kunieda T."/>
        </authorList>
    </citation>
    <scope>NUCLEOTIDE SEQUENCE [LARGE SCALE GENOMIC DNA]</scope>
    <source>
        <strain evidence="1 2">YOKOZUNA-1</strain>
    </source>
</reference>